<keyword evidence="2" id="KW-1185">Reference proteome</keyword>
<dbReference type="Proteomes" id="UP001152607">
    <property type="component" value="Unassembled WGS sequence"/>
</dbReference>
<comment type="caution">
    <text evidence="1">The sequence shown here is derived from an EMBL/GenBank/DDBJ whole genome shotgun (WGS) entry which is preliminary data.</text>
</comment>
<proteinExistence type="predicted"/>
<gene>
    <name evidence="1" type="ORF">PDIGIT_LOCUS11887</name>
</gene>
<organism evidence="1 2">
    <name type="scientific">Periconia digitata</name>
    <dbReference type="NCBI Taxonomy" id="1303443"/>
    <lineage>
        <taxon>Eukaryota</taxon>
        <taxon>Fungi</taxon>
        <taxon>Dikarya</taxon>
        <taxon>Ascomycota</taxon>
        <taxon>Pezizomycotina</taxon>
        <taxon>Dothideomycetes</taxon>
        <taxon>Pleosporomycetidae</taxon>
        <taxon>Pleosporales</taxon>
        <taxon>Massarineae</taxon>
        <taxon>Periconiaceae</taxon>
        <taxon>Periconia</taxon>
    </lineage>
</organism>
<accession>A0A9W4ULB6</accession>
<sequence>MSSATNKDNLEVYFHLKSLIISNAKLQHGASIGGRPRSYDIVTSSQLRGQKQYRVSLVAYDENQKGTGKVDIDSKVLSRSGMKLNLNGAMEDLLKKTQEELWKE</sequence>
<dbReference type="OrthoDB" id="3772097at2759"/>
<dbReference type="AlphaFoldDB" id="A0A9W4ULB6"/>
<evidence type="ECO:0000313" key="2">
    <source>
        <dbReference type="Proteomes" id="UP001152607"/>
    </source>
</evidence>
<dbReference type="EMBL" id="CAOQHR010000008">
    <property type="protein sequence ID" value="CAI6338753.1"/>
    <property type="molecule type" value="Genomic_DNA"/>
</dbReference>
<name>A0A9W4ULB6_9PLEO</name>
<evidence type="ECO:0000313" key="1">
    <source>
        <dbReference type="EMBL" id="CAI6338753.1"/>
    </source>
</evidence>
<reference evidence="1" key="1">
    <citation type="submission" date="2023-01" db="EMBL/GenBank/DDBJ databases">
        <authorList>
            <person name="Van Ghelder C."/>
            <person name="Rancurel C."/>
        </authorList>
    </citation>
    <scope>NUCLEOTIDE SEQUENCE</scope>
    <source>
        <strain evidence="1">CNCM I-4278</strain>
    </source>
</reference>
<protein>
    <submittedName>
        <fullName evidence="1">Uncharacterized protein</fullName>
    </submittedName>
</protein>